<dbReference type="Proteomes" id="UP000319267">
    <property type="component" value="Unassembled WGS sequence"/>
</dbReference>
<name>A0A521CLR7_9FLAO</name>
<dbReference type="RefSeq" id="WP_111378894.1">
    <property type="nucleotide sequence ID" value="NZ_CP043612.1"/>
</dbReference>
<gene>
    <name evidence="2" type="ORF">SAMN06265220_102472</name>
</gene>
<dbReference type="CDD" id="cd00736">
    <property type="entry name" value="lambda_lys-like"/>
    <property type="match status" value="1"/>
</dbReference>
<evidence type="ECO:0000313" key="3">
    <source>
        <dbReference type="Proteomes" id="UP000319267"/>
    </source>
</evidence>
<reference evidence="2 3" key="1">
    <citation type="submission" date="2017-05" db="EMBL/GenBank/DDBJ databases">
        <authorList>
            <person name="Varghese N."/>
            <person name="Submissions S."/>
        </authorList>
    </citation>
    <scope>NUCLEOTIDE SEQUENCE [LARGE SCALE GENOMIC DNA]</scope>
    <source>
        <strain evidence="2 3">DSM 29982</strain>
    </source>
</reference>
<organism evidence="2 3">
    <name type="scientific">Flavobacterium nitrogenifigens</name>
    <dbReference type="NCBI Taxonomy" id="1617283"/>
    <lineage>
        <taxon>Bacteria</taxon>
        <taxon>Pseudomonadati</taxon>
        <taxon>Bacteroidota</taxon>
        <taxon>Flavobacteriia</taxon>
        <taxon>Flavobacteriales</taxon>
        <taxon>Flavobacteriaceae</taxon>
        <taxon>Flavobacterium</taxon>
    </lineage>
</organism>
<dbReference type="AlphaFoldDB" id="A0A521CLR7"/>
<keyword evidence="3" id="KW-1185">Reference proteome</keyword>
<dbReference type="InterPro" id="IPR023346">
    <property type="entry name" value="Lysozyme-like_dom_sf"/>
</dbReference>
<dbReference type="OrthoDB" id="961266at2"/>
<dbReference type="GO" id="GO:0016787">
    <property type="term" value="F:hydrolase activity"/>
    <property type="evidence" value="ECO:0007669"/>
    <property type="project" value="UniProtKB-KW"/>
</dbReference>
<dbReference type="Gene3D" id="3.90.1720.10">
    <property type="entry name" value="endopeptidase domain like (from Nostoc punctiforme)"/>
    <property type="match status" value="1"/>
</dbReference>
<dbReference type="Pfam" id="PF05382">
    <property type="entry name" value="Amidase_5"/>
    <property type="match status" value="1"/>
</dbReference>
<evidence type="ECO:0000259" key="1">
    <source>
        <dbReference type="Pfam" id="PF05382"/>
    </source>
</evidence>
<dbReference type="Gene3D" id="1.10.530.10">
    <property type="match status" value="1"/>
</dbReference>
<feature type="domain" description="Bacteriophage lysin" evidence="1">
    <location>
        <begin position="315"/>
        <end position="411"/>
    </location>
</feature>
<sequence length="423" mass="47999">MLFDVKDVIVDTSGAIQATLKWDNISQKLPMRTVYAVVQDSEDKILYNGTKTTNGGVVVTKKSALLGLAEYKSAVLVKKSDSSISKINNKNCACECEARVRAFMRMLRDEEGVAGEIGYETLCGGESFIKNYGKNWDDHPQIKVYIKRINDYSSAAGAYQVMGYTWNGMIEYRKKYNISNFNQENQDRFIVVLLKHKRFDPLPESVIKKYGEKFRNAHGHMIKMILTQNYNKLFLTASLEWASFPDSPYGQQRADYTIKEVKVKYDSYLNEELKGKSDLHIKKGFLQGFGYDCTCSGQNKKLSKQGYDINKAVSYIESHAESQSLSKCATYVRLAIEAGGLKSNAQPRNALNYFGILKQLGFKELQTTTYIKGDIVVFDAVTGHQYGHIAMWTGTEWISDFKQKSIIVNNAYNNGKSSIFRWE</sequence>
<keyword evidence="2" id="KW-0378">Hydrolase</keyword>
<dbReference type="EMBL" id="FXTQ01000002">
    <property type="protein sequence ID" value="SMO60393.1"/>
    <property type="molecule type" value="Genomic_DNA"/>
</dbReference>
<dbReference type="InterPro" id="IPR008044">
    <property type="entry name" value="Phage_lysin"/>
</dbReference>
<protein>
    <submittedName>
        <fullName evidence="2">Peptidoglycan hydrolase</fullName>
    </submittedName>
</protein>
<accession>A0A521CLR7</accession>
<dbReference type="SUPFAM" id="SSF53955">
    <property type="entry name" value="Lysozyme-like"/>
    <property type="match status" value="1"/>
</dbReference>
<evidence type="ECO:0000313" key="2">
    <source>
        <dbReference type="EMBL" id="SMO60393.1"/>
    </source>
</evidence>
<proteinExistence type="predicted"/>